<feature type="binding site" evidence="6">
    <location>
        <position position="55"/>
    </location>
    <ligand>
        <name>NADPH</name>
        <dbReference type="ChEBI" id="CHEBI:57783"/>
    </ligand>
</feature>
<dbReference type="InterPro" id="IPR028939">
    <property type="entry name" value="P5C_Rdtase_cat_N"/>
</dbReference>
<evidence type="ECO:0000256" key="1">
    <source>
        <dbReference type="ARBA" id="ARBA00005525"/>
    </source>
</evidence>
<dbReference type="PANTHER" id="PTHR11645:SF0">
    <property type="entry name" value="PYRROLINE-5-CARBOXYLATE REDUCTASE 3"/>
    <property type="match status" value="1"/>
</dbReference>
<keyword evidence="4 7" id="KW-0028">Amino-acid biosynthesis</keyword>
<evidence type="ECO:0000313" key="11">
    <source>
        <dbReference type="Proteomes" id="UP000318148"/>
    </source>
</evidence>
<accession>A0A520LPH4</accession>
<sequence>MKSLVFIGGGNMASCIVAGIAQSNDKSLQITVCDPNQYKLDALRKKFGVNISTSNATVVSEADIVILAVKPQNIRKIILELKSKFKSSVIIISVAAGITANAIKSWLEHPFAIIRAMPNTPSSILTGATGLYADSTVDSKAKKQVELIFNSIGFSCWIEKEDDINAVIALSGSGPAYLFRIFEIMHGVGQELGLEEKIAFELLSQTFSGAAKMINSSPKTATELREQVTSPGGTTERALNVFNNENLEQTFRNAMQEAYGRAEKMSEQFAG</sequence>
<name>A0A520LPH4_9GAMM</name>
<dbReference type="GO" id="GO:0055129">
    <property type="term" value="P:L-proline biosynthetic process"/>
    <property type="evidence" value="ECO:0007669"/>
    <property type="project" value="UniProtKB-UniRule"/>
</dbReference>
<organism evidence="10 11">
    <name type="scientific">SAR92 clade bacterium</name>
    <dbReference type="NCBI Taxonomy" id="2315479"/>
    <lineage>
        <taxon>Bacteria</taxon>
        <taxon>Pseudomonadati</taxon>
        <taxon>Pseudomonadota</taxon>
        <taxon>Gammaproteobacteria</taxon>
        <taxon>Cellvibrionales</taxon>
        <taxon>Porticoccaceae</taxon>
        <taxon>SAR92 clade</taxon>
    </lineage>
</organism>
<comment type="pathway">
    <text evidence="4 7">Amino-acid biosynthesis; L-proline biosynthesis; L-proline from L-glutamate 5-semialdehyde: step 1/1.</text>
</comment>
<comment type="caution">
    <text evidence="10">The sequence shown here is derived from an EMBL/GenBank/DDBJ whole genome shotgun (WGS) entry which is preliminary data.</text>
</comment>
<protein>
    <recommendedName>
        <fullName evidence="4 5">Pyrroline-5-carboxylate reductase</fullName>
        <shortName evidence="4">P5C reductase</shortName>
        <shortName evidence="4">P5CR</shortName>
        <ecNumber evidence="4 5">1.5.1.2</ecNumber>
    </recommendedName>
    <alternativeName>
        <fullName evidence="4">PCA reductase</fullName>
    </alternativeName>
</protein>
<feature type="binding site" evidence="6">
    <location>
        <begin position="68"/>
        <end position="71"/>
    </location>
    <ligand>
        <name>NADP(+)</name>
        <dbReference type="ChEBI" id="CHEBI:58349"/>
    </ligand>
</feature>
<evidence type="ECO:0000259" key="8">
    <source>
        <dbReference type="Pfam" id="PF03807"/>
    </source>
</evidence>
<dbReference type="InterPro" id="IPR008927">
    <property type="entry name" value="6-PGluconate_DH-like_C_sf"/>
</dbReference>
<dbReference type="FunFam" id="1.10.3730.10:FF:000001">
    <property type="entry name" value="Pyrroline-5-carboxylate reductase"/>
    <property type="match status" value="1"/>
</dbReference>
<dbReference type="UniPathway" id="UPA00098">
    <property type="reaction ID" value="UER00361"/>
</dbReference>
<dbReference type="PROSITE" id="PS00521">
    <property type="entry name" value="P5CR"/>
    <property type="match status" value="1"/>
</dbReference>
<keyword evidence="4 7" id="KW-0641">Proline biosynthesis</keyword>
<dbReference type="InterPro" id="IPR036291">
    <property type="entry name" value="NAD(P)-bd_dom_sf"/>
</dbReference>
<dbReference type="EMBL" id="SHBO01000001">
    <property type="protein sequence ID" value="RZO08888.1"/>
    <property type="molecule type" value="Genomic_DNA"/>
</dbReference>
<dbReference type="Pfam" id="PF14748">
    <property type="entry name" value="P5CR_dimer"/>
    <property type="match status" value="1"/>
</dbReference>
<gene>
    <name evidence="4" type="primary">proC</name>
    <name evidence="10" type="ORF">EVB02_00105</name>
</gene>
<dbReference type="Gene3D" id="3.40.50.720">
    <property type="entry name" value="NAD(P)-binding Rossmann-like Domain"/>
    <property type="match status" value="1"/>
</dbReference>
<reference evidence="10 11" key="1">
    <citation type="submission" date="2019-02" db="EMBL/GenBank/DDBJ databases">
        <title>Prokaryotic population dynamics and viral predation in marine succession experiment using metagenomics: the confinement effect.</title>
        <authorList>
            <person name="Haro-Moreno J.M."/>
            <person name="Rodriguez-Valera F."/>
            <person name="Lopez-Perez M."/>
        </authorList>
    </citation>
    <scope>NUCLEOTIDE SEQUENCE [LARGE SCALE GENOMIC DNA]</scope>
    <source>
        <strain evidence="10">MED-G169</strain>
    </source>
</reference>
<comment type="subcellular location">
    <subcellularLocation>
        <location evidence="4">Cytoplasm</location>
    </subcellularLocation>
</comment>
<evidence type="ECO:0000256" key="4">
    <source>
        <dbReference type="HAMAP-Rule" id="MF_01925"/>
    </source>
</evidence>
<dbReference type="SUPFAM" id="SSF51735">
    <property type="entry name" value="NAD(P)-binding Rossmann-fold domains"/>
    <property type="match status" value="1"/>
</dbReference>
<evidence type="ECO:0000256" key="3">
    <source>
        <dbReference type="ARBA" id="ARBA00023002"/>
    </source>
</evidence>
<dbReference type="Pfam" id="PF03807">
    <property type="entry name" value="F420_oxidored"/>
    <property type="match status" value="1"/>
</dbReference>
<comment type="catalytic activity">
    <reaction evidence="4">
        <text>L-proline + NAD(+) = (S)-1-pyrroline-5-carboxylate + NADH + 2 H(+)</text>
        <dbReference type="Rhea" id="RHEA:14105"/>
        <dbReference type="ChEBI" id="CHEBI:15378"/>
        <dbReference type="ChEBI" id="CHEBI:17388"/>
        <dbReference type="ChEBI" id="CHEBI:57540"/>
        <dbReference type="ChEBI" id="CHEBI:57945"/>
        <dbReference type="ChEBI" id="CHEBI:60039"/>
        <dbReference type="EC" id="1.5.1.2"/>
    </reaction>
</comment>
<evidence type="ECO:0000256" key="5">
    <source>
        <dbReference type="NCBIfam" id="TIGR00112"/>
    </source>
</evidence>
<dbReference type="Gene3D" id="1.10.3730.10">
    <property type="entry name" value="ProC C-terminal domain-like"/>
    <property type="match status" value="1"/>
</dbReference>
<keyword evidence="4" id="KW-0963">Cytoplasm</keyword>
<dbReference type="InterPro" id="IPR053790">
    <property type="entry name" value="P5CR-like_CS"/>
</dbReference>
<comment type="catalytic activity">
    <reaction evidence="4 7">
        <text>L-proline + NADP(+) = (S)-1-pyrroline-5-carboxylate + NADPH + 2 H(+)</text>
        <dbReference type="Rhea" id="RHEA:14109"/>
        <dbReference type="ChEBI" id="CHEBI:15378"/>
        <dbReference type="ChEBI" id="CHEBI:17388"/>
        <dbReference type="ChEBI" id="CHEBI:57783"/>
        <dbReference type="ChEBI" id="CHEBI:58349"/>
        <dbReference type="ChEBI" id="CHEBI:60039"/>
        <dbReference type="EC" id="1.5.1.2"/>
    </reaction>
</comment>
<feature type="binding site" evidence="6">
    <location>
        <begin position="7"/>
        <end position="12"/>
    </location>
    <ligand>
        <name>NADP(+)</name>
        <dbReference type="ChEBI" id="CHEBI:58349"/>
    </ligand>
</feature>
<dbReference type="InterPro" id="IPR000304">
    <property type="entry name" value="Pyrroline-COOH_reductase"/>
</dbReference>
<evidence type="ECO:0000256" key="6">
    <source>
        <dbReference type="PIRSR" id="PIRSR000193-1"/>
    </source>
</evidence>
<dbReference type="NCBIfam" id="TIGR00112">
    <property type="entry name" value="proC"/>
    <property type="match status" value="1"/>
</dbReference>
<evidence type="ECO:0000313" key="10">
    <source>
        <dbReference type="EMBL" id="RZO08888.1"/>
    </source>
</evidence>
<dbReference type="InterPro" id="IPR029036">
    <property type="entry name" value="P5CR_dimer"/>
</dbReference>
<evidence type="ECO:0000256" key="2">
    <source>
        <dbReference type="ARBA" id="ARBA00022857"/>
    </source>
</evidence>
<evidence type="ECO:0000259" key="9">
    <source>
        <dbReference type="Pfam" id="PF14748"/>
    </source>
</evidence>
<dbReference type="EC" id="1.5.1.2" evidence="4 5"/>
<keyword evidence="3 4" id="KW-0560">Oxidoreductase</keyword>
<dbReference type="SUPFAM" id="SSF48179">
    <property type="entry name" value="6-phosphogluconate dehydrogenase C-terminal domain-like"/>
    <property type="match status" value="1"/>
</dbReference>
<dbReference type="GO" id="GO:0005737">
    <property type="term" value="C:cytoplasm"/>
    <property type="evidence" value="ECO:0007669"/>
    <property type="project" value="UniProtKB-SubCell"/>
</dbReference>
<dbReference type="GO" id="GO:0004735">
    <property type="term" value="F:pyrroline-5-carboxylate reductase activity"/>
    <property type="evidence" value="ECO:0007669"/>
    <property type="project" value="UniProtKB-UniRule"/>
</dbReference>
<dbReference type="HAMAP" id="MF_01925">
    <property type="entry name" value="P5C_reductase"/>
    <property type="match status" value="1"/>
</dbReference>
<evidence type="ECO:0000256" key="7">
    <source>
        <dbReference type="RuleBase" id="RU003903"/>
    </source>
</evidence>
<comment type="function">
    <text evidence="4">Catalyzes the reduction of 1-pyrroline-5-carboxylate (PCA) to L-proline.</text>
</comment>
<feature type="domain" description="Pyrroline-5-carboxylate reductase catalytic N-terminal" evidence="8">
    <location>
        <begin position="4"/>
        <end position="97"/>
    </location>
</feature>
<keyword evidence="2 4" id="KW-0521">NADP</keyword>
<comment type="similarity">
    <text evidence="1 4 7">Belongs to the pyrroline-5-carboxylate reductase family.</text>
</comment>
<feature type="domain" description="Pyrroline-5-carboxylate reductase dimerisation" evidence="9">
    <location>
        <begin position="161"/>
        <end position="265"/>
    </location>
</feature>
<dbReference type="PIRSF" id="PIRSF000193">
    <property type="entry name" value="Pyrrol-5-carb_rd"/>
    <property type="match status" value="1"/>
</dbReference>
<dbReference type="Proteomes" id="UP000318148">
    <property type="component" value="Unassembled WGS sequence"/>
</dbReference>
<proteinExistence type="inferred from homology"/>
<dbReference type="PANTHER" id="PTHR11645">
    <property type="entry name" value="PYRROLINE-5-CARBOXYLATE REDUCTASE"/>
    <property type="match status" value="1"/>
</dbReference>
<dbReference type="AlphaFoldDB" id="A0A520LPH4"/>